<dbReference type="PANTHER" id="PTHR11533">
    <property type="entry name" value="PROTEASE M1 ZINC METALLOPROTEASE"/>
    <property type="match status" value="1"/>
</dbReference>
<dbReference type="GO" id="GO:0005615">
    <property type="term" value="C:extracellular space"/>
    <property type="evidence" value="ECO:0007669"/>
    <property type="project" value="TreeGrafter"/>
</dbReference>
<evidence type="ECO:0000313" key="2">
    <source>
        <dbReference type="EMBL" id="EUA33174.1"/>
    </source>
</evidence>
<comment type="caution">
    <text evidence="2">The sequence shown here is derived from an EMBL/GenBank/DDBJ whole genome shotgun (WGS) entry which is preliminary data.</text>
</comment>
<reference evidence="2" key="1">
    <citation type="submission" date="2014-01" db="EMBL/GenBank/DDBJ databases">
        <authorList>
            <person name="Brown-Elliot B."/>
            <person name="Wallace R."/>
            <person name="Lenaerts A."/>
            <person name="Ordway D."/>
            <person name="DeGroote M.A."/>
            <person name="Parker T."/>
            <person name="Sizemore C."/>
            <person name="Tallon L.J."/>
            <person name="Sadzewicz L.K."/>
            <person name="Sengamalay N."/>
            <person name="Fraser C.M."/>
            <person name="Hine E."/>
            <person name="Shefchek K.A."/>
            <person name="Das S.P."/>
            <person name="Tettelin H."/>
        </authorList>
    </citation>
    <scope>NUCLEOTIDE SEQUENCE [LARGE SCALE GENOMIC DNA]</scope>
    <source>
        <strain evidence="2">4042</strain>
    </source>
</reference>
<accession>X8ANJ0</accession>
<dbReference type="GO" id="GO:0043171">
    <property type="term" value="P:peptide catabolic process"/>
    <property type="evidence" value="ECO:0007669"/>
    <property type="project" value="TreeGrafter"/>
</dbReference>
<dbReference type="PATRIC" id="fig|1299334.3.peg.4966"/>
<dbReference type="GO" id="GO:0005737">
    <property type="term" value="C:cytoplasm"/>
    <property type="evidence" value="ECO:0007669"/>
    <property type="project" value="TreeGrafter"/>
</dbReference>
<protein>
    <submittedName>
        <fullName evidence="2">Peptidase M1 family protein</fullName>
    </submittedName>
</protein>
<dbReference type="AlphaFoldDB" id="X8ANJ0"/>
<dbReference type="InterPro" id="IPR045357">
    <property type="entry name" value="Aminopeptidase_N-like_N"/>
</dbReference>
<name>X8ANJ0_MYCXE</name>
<feature type="domain" description="Aminopeptidase N-like N-terminal" evidence="1">
    <location>
        <begin position="98"/>
        <end position="189"/>
    </location>
</feature>
<dbReference type="GO" id="GO:0016020">
    <property type="term" value="C:membrane"/>
    <property type="evidence" value="ECO:0007669"/>
    <property type="project" value="TreeGrafter"/>
</dbReference>
<dbReference type="PANTHER" id="PTHR11533:SF174">
    <property type="entry name" value="PUROMYCIN-SENSITIVE AMINOPEPTIDASE-RELATED"/>
    <property type="match status" value="1"/>
</dbReference>
<dbReference type="GO" id="GO:0070006">
    <property type="term" value="F:metalloaminopeptidase activity"/>
    <property type="evidence" value="ECO:0007669"/>
    <property type="project" value="TreeGrafter"/>
</dbReference>
<dbReference type="GO" id="GO:0042277">
    <property type="term" value="F:peptide binding"/>
    <property type="evidence" value="ECO:0007669"/>
    <property type="project" value="TreeGrafter"/>
</dbReference>
<gene>
    <name evidence="2" type="ORF">I553_7582</name>
</gene>
<dbReference type="InterPro" id="IPR050344">
    <property type="entry name" value="Peptidase_M1_aminopeptidases"/>
</dbReference>
<dbReference type="EMBL" id="JAOB01000047">
    <property type="protein sequence ID" value="EUA33174.1"/>
    <property type="molecule type" value="Genomic_DNA"/>
</dbReference>
<organism evidence="2">
    <name type="scientific">Mycobacterium xenopi 4042</name>
    <dbReference type="NCBI Taxonomy" id="1299334"/>
    <lineage>
        <taxon>Bacteria</taxon>
        <taxon>Bacillati</taxon>
        <taxon>Actinomycetota</taxon>
        <taxon>Actinomycetes</taxon>
        <taxon>Mycobacteriales</taxon>
        <taxon>Mycobacteriaceae</taxon>
        <taxon>Mycobacterium</taxon>
    </lineage>
</organism>
<dbReference type="SUPFAM" id="SSF63737">
    <property type="entry name" value="Leukotriene A4 hydrolase N-terminal domain"/>
    <property type="match status" value="1"/>
</dbReference>
<dbReference type="InterPro" id="IPR001930">
    <property type="entry name" value="Peptidase_M1"/>
</dbReference>
<sequence>MALPNLTRDQAVERAALITVDTYRISLDLTDGNGGPGERTFRSTTTVAFDALPGADTFIDIAADTVHRATLNGRELDISGYDESTGITLVGLAEHNELVVDADCRYSNTGEGLHRFVDPVDNEVYLYSQFETADAKRMFACFDQPDIKAAFDVSVRAPEHWQVISNAAPLSVEDGVHTFATTPRMSTYLVALIAGPYAKWTDTYIDEHGEIPLGIFCRPHWPSTWTPSGCSPRQSRGSASTTSTLACPTLSASTTSCSCPNSTPVQWKTRVR</sequence>
<dbReference type="GO" id="GO:0006508">
    <property type="term" value="P:proteolysis"/>
    <property type="evidence" value="ECO:0007669"/>
    <property type="project" value="InterPro"/>
</dbReference>
<dbReference type="FunFam" id="2.60.40.1730:FF:000010">
    <property type="entry name" value="Putative aminopeptidase N"/>
    <property type="match status" value="1"/>
</dbReference>
<evidence type="ECO:0000259" key="1">
    <source>
        <dbReference type="Pfam" id="PF17900"/>
    </source>
</evidence>
<dbReference type="PRINTS" id="PR00756">
    <property type="entry name" value="ALADIPTASE"/>
</dbReference>
<dbReference type="GO" id="GO:0008270">
    <property type="term" value="F:zinc ion binding"/>
    <property type="evidence" value="ECO:0007669"/>
    <property type="project" value="TreeGrafter"/>
</dbReference>
<dbReference type="Gene3D" id="2.60.40.1730">
    <property type="entry name" value="tricorn interacting facor f3 domain"/>
    <property type="match status" value="1"/>
</dbReference>
<proteinExistence type="predicted"/>
<dbReference type="Pfam" id="PF17900">
    <property type="entry name" value="Peptidase_M1_N"/>
    <property type="match status" value="1"/>
</dbReference>
<dbReference type="InterPro" id="IPR042097">
    <property type="entry name" value="Aminopeptidase_N-like_N_sf"/>
</dbReference>